<dbReference type="EMBL" id="BKCP01004627">
    <property type="protein sequence ID" value="GER32759.1"/>
    <property type="molecule type" value="Genomic_DNA"/>
</dbReference>
<reference evidence="2" key="1">
    <citation type="journal article" date="2019" name="Curr. Biol.">
        <title>Genome Sequence of Striga asiatica Provides Insight into the Evolution of Plant Parasitism.</title>
        <authorList>
            <person name="Yoshida S."/>
            <person name="Kim S."/>
            <person name="Wafula E.K."/>
            <person name="Tanskanen J."/>
            <person name="Kim Y.M."/>
            <person name="Honaas L."/>
            <person name="Yang Z."/>
            <person name="Spallek T."/>
            <person name="Conn C.E."/>
            <person name="Ichihashi Y."/>
            <person name="Cheong K."/>
            <person name="Cui S."/>
            <person name="Der J.P."/>
            <person name="Gundlach H."/>
            <person name="Jiao Y."/>
            <person name="Hori C."/>
            <person name="Ishida J.K."/>
            <person name="Kasahara H."/>
            <person name="Kiba T."/>
            <person name="Kim M.S."/>
            <person name="Koo N."/>
            <person name="Laohavisit A."/>
            <person name="Lee Y.H."/>
            <person name="Lumba S."/>
            <person name="McCourt P."/>
            <person name="Mortimer J.C."/>
            <person name="Mutuku J.M."/>
            <person name="Nomura T."/>
            <person name="Sasaki-Sekimoto Y."/>
            <person name="Seto Y."/>
            <person name="Wang Y."/>
            <person name="Wakatake T."/>
            <person name="Sakakibara H."/>
            <person name="Demura T."/>
            <person name="Yamaguchi S."/>
            <person name="Yoneyama K."/>
            <person name="Manabe R.I."/>
            <person name="Nelson D.C."/>
            <person name="Schulman A.H."/>
            <person name="Timko M.P."/>
            <person name="dePamphilis C.W."/>
            <person name="Choi D."/>
            <person name="Shirasu K."/>
        </authorList>
    </citation>
    <scope>NUCLEOTIDE SEQUENCE [LARGE SCALE GENOMIC DNA]</scope>
    <source>
        <strain evidence="2">cv. UVA1</strain>
    </source>
</reference>
<evidence type="ECO:0000313" key="1">
    <source>
        <dbReference type="EMBL" id="GER32759.1"/>
    </source>
</evidence>
<accession>A0A5A7PJ17</accession>
<gene>
    <name evidence="1" type="ORF">STAS_08847</name>
</gene>
<evidence type="ECO:0000313" key="2">
    <source>
        <dbReference type="Proteomes" id="UP000325081"/>
    </source>
</evidence>
<sequence>MVSGLLPSSITAFKQYNKIMNLPQINTKVFQTNGMRATKSRLCHTSQIEQAFNRLYNVCLIEISPNLTFMECYVTFKVLKDRYHTFRFLLDQGDVVCDVTLNKVYLDDYQRETVNHPMWDTLKTTFATIILQYYPTEEIFKRHPKFPTLDQLCADYMAEASRMAARRRP</sequence>
<protein>
    <submittedName>
        <fullName evidence="1">Peptide chain release factor 1</fullName>
    </submittedName>
</protein>
<dbReference type="Proteomes" id="UP000325081">
    <property type="component" value="Unassembled WGS sequence"/>
</dbReference>
<organism evidence="1 2">
    <name type="scientific">Striga asiatica</name>
    <name type="common">Asiatic witchweed</name>
    <name type="synonym">Buchnera asiatica</name>
    <dbReference type="NCBI Taxonomy" id="4170"/>
    <lineage>
        <taxon>Eukaryota</taxon>
        <taxon>Viridiplantae</taxon>
        <taxon>Streptophyta</taxon>
        <taxon>Embryophyta</taxon>
        <taxon>Tracheophyta</taxon>
        <taxon>Spermatophyta</taxon>
        <taxon>Magnoliopsida</taxon>
        <taxon>eudicotyledons</taxon>
        <taxon>Gunneridae</taxon>
        <taxon>Pentapetalae</taxon>
        <taxon>asterids</taxon>
        <taxon>lamiids</taxon>
        <taxon>Lamiales</taxon>
        <taxon>Orobanchaceae</taxon>
        <taxon>Buchnereae</taxon>
        <taxon>Striga</taxon>
    </lineage>
</organism>
<dbReference type="AlphaFoldDB" id="A0A5A7PJ17"/>
<comment type="caution">
    <text evidence="1">The sequence shown here is derived from an EMBL/GenBank/DDBJ whole genome shotgun (WGS) entry which is preliminary data.</text>
</comment>
<proteinExistence type="predicted"/>
<name>A0A5A7PJ17_STRAF</name>
<keyword evidence="2" id="KW-1185">Reference proteome</keyword>